<feature type="transmembrane region" description="Helical" evidence="2">
    <location>
        <begin position="150"/>
        <end position="173"/>
    </location>
</feature>
<evidence type="ECO:0000256" key="2">
    <source>
        <dbReference type="SAM" id="Phobius"/>
    </source>
</evidence>
<evidence type="ECO:0000256" key="1">
    <source>
        <dbReference type="SAM" id="MobiDB-lite"/>
    </source>
</evidence>
<sequence length="188" mass="20481">MSTTSGPESGKGQGSTLPGSGPDGTYAGEVAEQTSPDRTDLSPDRTDDNITLDAQDDRWEWRRKIRANPRKHLIYRIGVGVVGGLLVIAAPLTGWLPGPGGIPLLIAGLAVLSTEFEWAQRVLLRVKVWVHVLTTWTGKQPAWLKALGTLALFLCVLVAIWLYLAVLGVPGWLPDSWESFLHKLPLLK</sequence>
<keyword evidence="4" id="KW-1185">Reference proteome</keyword>
<comment type="caution">
    <text evidence="3">The sequence shown here is derived from an EMBL/GenBank/DDBJ whole genome shotgun (WGS) entry which is preliminary data.</text>
</comment>
<dbReference type="Pfam" id="PF09656">
    <property type="entry name" value="PGPGW"/>
    <property type="match status" value="1"/>
</dbReference>
<reference evidence="3 4" key="1">
    <citation type="submission" date="2019-03" db="EMBL/GenBank/DDBJ databases">
        <title>Genomic Encyclopedia of Type Strains, Phase III (KMG-III): the genomes of soil and plant-associated and newly described type strains.</title>
        <authorList>
            <person name="Whitman W."/>
        </authorList>
    </citation>
    <scope>NUCLEOTIDE SEQUENCE [LARGE SCALE GENOMIC DNA]</scope>
    <source>
        <strain evidence="3 4">VKM Ac-2527</strain>
    </source>
</reference>
<dbReference type="EMBL" id="SNWQ01000008">
    <property type="protein sequence ID" value="TDO47711.1"/>
    <property type="molecule type" value="Genomic_DNA"/>
</dbReference>
<feature type="compositionally biased region" description="Basic and acidic residues" evidence="1">
    <location>
        <begin position="35"/>
        <end position="48"/>
    </location>
</feature>
<protein>
    <submittedName>
        <fullName evidence="3">Putative transmembrane protein PGPGW</fullName>
    </submittedName>
</protein>
<evidence type="ECO:0000313" key="4">
    <source>
        <dbReference type="Proteomes" id="UP000295388"/>
    </source>
</evidence>
<proteinExistence type="predicted"/>
<dbReference type="Proteomes" id="UP000295388">
    <property type="component" value="Unassembled WGS sequence"/>
</dbReference>
<accession>A0A4R6KDN4</accession>
<feature type="transmembrane region" description="Helical" evidence="2">
    <location>
        <begin position="102"/>
        <end position="119"/>
    </location>
</feature>
<dbReference type="AlphaFoldDB" id="A0A4R6KDN4"/>
<dbReference type="OrthoDB" id="3295542at2"/>
<organism evidence="3 4">
    <name type="scientific">Kribbella caucasensis</name>
    <dbReference type="NCBI Taxonomy" id="2512215"/>
    <lineage>
        <taxon>Bacteria</taxon>
        <taxon>Bacillati</taxon>
        <taxon>Actinomycetota</taxon>
        <taxon>Actinomycetes</taxon>
        <taxon>Propionibacteriales</taxon>
        <taxon>Kribbellaceae</taxon>
        <taxon>Kribbella</taxon>
    </lineage>
</organism>
<keyword evidence="2 3" id="KW-0812">Transmembrane</keyword>
<keyword evidence="2" id="KW-0472">Membrane</keyword>
<gene>
    <name evidence="3" type="ORF">EV643_10817</name>
</gene>
<feature type="transmembrane region" description="Helical" evidence="2">
    <location>
        <begin position="73"/>
        <end position="96"/>
    </location>
</feature>
<keyword evidence="2" id="KW-1133">Transmembrane helix</keyword>
<name>A0A4R6KDN4_9ACTN</name>
<feature type="region of interest" description="Disordered" evidence="1">
    <location>
        <begin position="1"/>
        <end position="50"/>
    </location>
</feature>
<evidence type="ECO:0000313" key="3">
    <source>
        <dbReference type="EMBL" id="TDO47711.1"/>
    </source>
</evidence>
<dbReference type="InterPro" id="IPR019099">
    <property type="entry name" value="Uncharacterised_PGPGW_TM"/>
</dbReference>